<keyword evidence="3" id="KW-1185">Reference proteome</keyword>
<protein>
    <submittedName>
        <fullName evidence="2">Alpha/beta hydrolase</fullName>
    </submittedName>
</protein>
<dbReference type="SUPFAM" id="SSF53474">
    <property type="entry name" value="alpha/beta-Hydrolases"/>
    <property type="match status" value="1"/>
</dbReference>
<dbReference type="GO" id="GO:0016787">
    <property type="term" value="F:hydrolase activity"/>
    <property type="evidence" value="ECO:0007669"/>
    <property type="project" value="UniProtKB-KW"/>
</dbReference>
<sequence length="210" mass="21846">MEVETPYGPGRLEIDAAAEPWLVLALTHGSAGGVDAPDLLAVRDAALDAGVSVARVVQPFRLRGARAPGPAAKQDEAWLALIGALRARLPGLPLVQGGRSNGARVACRTARAAGADGVVALAFPLHPPGRPERSRADELRAAGVRVLVVNGDRDPFGVPAEADADRLVVLAGEGHDLKREPARVGAEVARWLAERVRPRCSPGRSADGGR</sequence>
<dbReference type="InterPro" id="IPR026555">
    <property type="entry name" value="NSL3/Tex30"/>
</dbReference>
<dbReference type="Pfam" id="PF20408">
    <property type="entry name" value="Abhydrolase_11"/>
    <property type="match status" value="1"/>
</dbReference>
<evidence type="ECO:0000313" key="3">
    <source>
        <dbReference type="Proteomes" id="UP000331127"/>
    </source>
</evidence>
<gene>
    <name evidence="2" type="ORF">Amac_060000</name>
</gene>
<evidence type="ECO:0000259" key="1">
    <source>
        <dbReference type="Pfam" id="PF20408"/>
    </source>
</evidence>
<dbReference type="PANTHER" id="PTHR13136:SF11">
    <property type="entry name" value="TESTIS-EXPRESSED PROTEIN 30"/>
    <property type="match status" value="1"/>
</dbReference>
<evidence type="ECO:0000313" key="2">
    <source>
        <dbReference type="EMBL" id="GES12403.1"/>
    </source>
</evidence>
<keyword evidence="2" id="KW-0378">Hydrolase</keyword>
<proteinExistence type="predicted"/>
<dbReference type="RefSeq" id="WP_155357728.1">
    <property type="nucleotide sequence ID" value="NZ_BAAAHL010000021.1"/>
</dbReference>
<dbReference type="InterPro" id="IPR029058">
    <property type="entry name" value="AB_hydrolase_fold"/>
</dbReference>
<reference evidence="2 3" key="1">
    <citation type="submission" date="2019-10" db="EMBL/GenBank/DDBJ databases">
        <title>Whole genome shotgun sequence of Acrocarpospora macrocephala NBRC 16266.</title>
        <authorList>
            <person name="Ichikawa N."/>
            <person name="Kimura A."/>
            <person name="Kitahashi Y."/>
            <person name="Komaki H."/>
            <person name="Oguchi A."/>
        </authorList>
    </citation>
    <scope>NUCLEOTIDE SEQUENCE [LARGE SCALE GENOMIC DNA]</scope>
    <source>
        <strain evidence="2 3">NBRC 16266</strain>
    </source>
</reference>
<comment type="caution">
    <text evidence="2">The sequence shown here is derived from an EMBL/GenBank/DDBJ whole genome shotgun (WGS) entry which is preliminary data.</text>
</comment>
<dbReference type="AlphaFoldDB" id="A0A5M3X0Z5"/>
<feature type="domain" description="KANL3/Tex30 alpha/beta hydrolase-like" evidence="1">
    <location>
        <begin position="23"/>
        <end position="167"/>
    </location>
</feature>
<accession>A0A5M3X0Z5</accession>
<dbReference type="OrthoDB" id="652634at2"/>
<organism evidence="2 3">
    <name type="scientific">Acrocarpospora macrocephala</name>
    <dbReference type="NCBI Taxonomy" id="150177"/>
    <lineage>
        <taxon>Bacteria</taxon>
        <taxon>Bacillati</taxon>
        <taxon>Actinomycetota</taxon>
        <taxon>Actinomycetes</taxon>
        <taxon>Streptosporangiales</taxon>
        <taxon>Streptosporangiaceae</taxon>
        <taxon>Acrocarpospora</taxon>
    </lineage>
</organism>
<dbReference type="Gene3D" id="3.40.50.1820">
    <property type="entry name" value="alpha/beta hydrolase"/>
    <property type="match status" value="1"/>
</dbReference>
<dbReference type="InterPro" id="IPR046879">
    <property type="entry name" value="KANL3/Tex30_Abhydrolase"/>
</dbReference>
<name>A0A5M3X0Z5_9ACTN</name>
<dbReference type="PANTHER" id="PTHR13136">
    <property type="entry name" value="TESTIS DEVELOPMENT PROTEIN PRTD"/>
    <property type="match status" value="1"/>
</dbReference>
<dbReference type="Proteomes" id="UP000331127">
    <property type="component" value="Unassembled WGS sequence"/>
</dbReference>
<dbReference type="EMBL" id="BLAE01000036">
    <property type="protein sequence ID" value="GES12403.1"/>
    <property type="molecule type" value="Genomic_DNA"/>
</dbReference>